<name>A0AAV2PZL7_MEGNR</name>
<evidence type="ECO:0000313" key="4">
    <source>
        <dbReference type="Proteomes" id="UP001497623"/>
    </source>
</evidence>
<comment type="subcellular location">
    <subcellularLocation>
        <location evidence="1">Nucleus</location>
    </subcellularLocation>
</comment>
<dbReference type="SUPFAM" id="SSF46689">
    <property type="entry name" value="Homeodomain-like"/>
    <property type="match status" value="1"/>
</dbReference>
<evidence type="ECO:0000313" key="3">
    <source>
        <dbReference type="EMBL" id="CAL4065941.1"/>
    </source>
</evidence>
<evidence type="ECO:0008006" key="5">
    <source>
        <dbReference type="Google" id="ProtNLM"/>
    </source>
</evidence>
<dbReference type="Pfam" id="PF01527">
    <property type="entry name" value="HTH_Tnp_1"/>
    <property type="match status" value="1"/>
</dbReference>
<sequence length="428" mass="48408">VRLEDSRLENYDILPESTSRGKKGSKSLNIKLNKKIYNLENLLSNNYQGNNETNKSSKRYTHAFKLKILQKLAKGASISKIAKLYDISENSLRTWRKNKQNIETSYKFFGKRPSKKPTKNKKSVNTDLKSLVFQLQKKGLLKQAGNVELCKSSKKPKNKNNKSDSTKSTPCRTKNNIKYSNKTNISRINSSTALKARDHNNERISKCTKNSNLLLKTPIIRLKRLPKHALKTPIIRLERLPKHALSNQGPHQNNIHCKSCKCSTSSNTEIPNENYPGPQNNPSQTQSASSMTETRKDKIKELENVILPAQTEDIPDNTEGNKGQSSDDQHVIPLPDNRETIPDRSEEETNLVKSTQSSTPLDNSSRNQDMPGNAEINKDQAGEEQNLIPLLHREDLLDNRNAIGDESDEEKTSVQSSQNSTPIDYCKY</sequence>
<dbReference type="InterPro" id="IPR002514">
    <property type="entry name" value="Transposase_8"/>
</dbReference>
<evidence type="ECO:0000256" key="2">
    <source>
        <dbReference type="SAM" id="MobiDB-lite"/>
    </source>
</evidence>
<feature type="compositionally biased region" description="Polar residues" evidence="2">
    <location>
        <begin position="271"/>
        <end position="292"/>
    </location>
</feature>
<gene>
    <name evidence="3" type="ORF">MNOR_LOCUS5188</name>
</gene>
<dbReference type="AlphaFoldDB" id="A0AAV2PZL7"/>
<feature type="compositionally biased region" description="Polar residues" evidence="2">
    <location>
        <begin position="413"/>
        <end position="422"/>
    </location>
</feature>
<organism evidence="3 4">
    <name type="scientific">Meganyctiphanes norvegica</name>
    <name type="common">Northern krill</name>
    <name type="synonym">Thysanopoda norvegica</name>
    <dbReference type="NCBI Taxonomy" id="48144"/>
    <lineage>
        <taxon>Eukaryota</taxon>
        <taxon>Metazoa</taxon>
        <taxon>Ecdysozoa</taxon>
        <taxon>Arthropoda</taxon>
        <taxon>Crustacea</taxon>
        <taxon>Multicrustacea</taxon>
        <taxon>Malacostraca</taxon>
        <taxon>Eumalacostraca</taxon>
        <taxon>Eucarida</taxon>
        <taxon>Euphausiacea</taxon>
        <taxon>Euphausiidae</taxon>
        <taxon>Meganyctiphanes</taxon>
    </lineage>
</organism>
<comment type="caution">
    <text evidence="3">The sequence shown here is derived from an EMBL/GenBank/DDBJ whole genome shotgun (WGS) entry which is preliminary data.</text>
</comment>
<protein>
    <recommendedName>
        <fullName evidence="5">Transposase</fullName>
    </recommendedName>
</protein>
<feature type="compositionally biased region" description="Polar residues" evidence="2">
    <location>
        <begin position="351"/>
        <end position="370"/>
    </location>
</feature>
<accession>A0AAV2PZL7</accession>
<feature type="compositionally biased region" description="Basic and acidic residues" evidence="2">
    <location>
        <begin position="325"/>
        <end position="344"/>
    </location>
</feature>
<feature type="region of interest" description="Disordered" evidence="2">
    <location>
        <begin position="271"/>
        <end position="295"/>
    </location>
</feature>
<proteinExistence type="predicted"/>
<dbReference type="GO" id="GO:0004803">
    <property type="term" value="F:transposase activity"/>
    <property type="evidence" value="ECO:0007669"/>
    <property type="project" value="InterPro"/>
</dbReference>
<dbReference type="InterPro" id="IPR009057">
    <property type="entry name" value="Homeodomain-like_sf"/>
</dbReference>
<reference evidence="3 4" key="1">
    <citation type="submission" date="2024-05" db="EMBL/GenBank/DDBJ databases">
        <authorList>
            <person name="Wallberg A."/>
        </authorList>
    </citation>
    <scope>NUCLEOTIDE SEQUENCE [LARGE SCALE GENOMIC DNA]</scope>
</reference>
<dbReference type="GO" id="GO:0006313">
    <property type="term" value="P:DNA transposition"/>
    <property type="evidence" value="ECO:0007669"/>
    <property type="project" value="InterPro"/>
</dbReference>
<dbReference type="GO" id="GO:0005634">
    <property type="term" value="C:nucleus"/>
    <property type="evidence" value="ECO:0007669"/>
    <property type="project" value="UniProtKB-SubCell"/>
</dbReference>
<dbReference type="Proteomes" id="UP001497623">
    <property type="component" value="Unassembled WGS sequence"/>
</dbReference>
<evidence type="ECO:0000256" key="1">
    <source>
        <dbReference type="ARBA" id="ARBA00004123"/>
    </source>
</evidence>
<feature type="region of interest" description="Disordered" evidence="2">
    <location>
        <begin position="307"/>
        <end position="385"/>
    </location>
</feature>
<dbReference type="GO" id="GO:0003677">
    <property type="term" value="F:DNA binding"/>
    <property type="evidence" value="ECO:0007669"/>
    <property type="project" value="InterPro"/>
</dbReference>
<feature type="region of interest" description="Disordered" evidence="2">
    <location>
        <begin position="398"/>
        <end position="428"/>
    </location>
</feature>
<dbReference type="EMBL" id="CAXKWB010001969">
    <property type="protein sequence ID" value="CAL4065941.1"/>
    <property type="molecule type" value="Genomic_DNA"/>
</dbReference>
<feature type="region of interest" description="Disordered" evidence="2">
    <location>
        <begin position="150"/>
        <end position="176"/>
    </location>
</feature>
<keyword evidence="4" id="KW-1185">Reference proteome</keyword>
<feature type="non-terminal residue" evidence="3">
    <location>
        <position position="428"/>
    </location>
</feature>
<dbReference type="Gene3D" id="1.10.10.60">
    <property type="entry name" value="Homeodomain-like"/>
    <property type="match status" value="1"/>
</dbReference>
<feature type="non-terminal residue" evidence="3">
    <location>
        <position position="1"/>
    </location>
</feature>